<dbReference type="KEGG" id="vg:28801738"/>
<evidence type="ECO:0000313" key="1">
    <source>
        <dbReference type="EMBL" id="AMB18659.1"/>
    </source>
</evidence>
<dbReference type="Proteomes" id="UP000204502">
    <property type="component" value="Segment"/>
</dbReference>
<gene>
    <name evidence="1" type="ORF">Eldridge_079</name>
</gene>
<dbReference type="OrthoDB" id="15060at10239"/>
<dbReference type="GO" id="GO:0001897">
    <property type="term" value="P:symbiont-mediated cytolysis of host cell"/>
    <property type="evidence" value="ECO:0007669"/>
    <property type="project" value="UniProtKB-ARBA"/>
</dbReference>
<dbReference type="EMBL" id="KU253712">
    <property type="protein sequence ID" value="AMB18659.1"/>
    <property type="molecule type" value="Genomic_DNA"/>
</dbReference>
<dbReference type="RefSeq" id="YP_009274783.1">
    <property type="nucleotide sequence ID" value="NC_030920.1"/>
</dbReference>
<proteinExistence type="predicted"/>
<protein>
    <submittedName>
        <fullName evidence="1">Uncharacterized protein</fullName>
    </submittedName>
</protein>
<name>A0A0Y0AFY0_9CAUD</name>
<keyword evidence="2" id="KW-1185">Reference proteome</keyword>
<dbReference type="SUPFAM" id="SSF54001">
    <property type="entry name" value="Cysteine proteinases"/>
    <property type="match status" value="1"/>
</dbReference>
<accession>A0A0Y0AFY0</accession>
<reference evidence="1 2" key="1">
    <citation type="journal article" date="2016" name="Genome Announc.">
        <title>Complete Genome Sequence of Bacillus megaterium Bacteriophage Eldridge.</title>
        <authorList>
            <person name="Reveille A.M."/>
            <person name="Eldridge K.A."/>
            <person name="Temple L.M."/>
        </authorList>
    </citation>
    <scope>NUCLEOTIDE SEQUENCE [LARGE SCALE GENOMIC DNA]</scope>
</reference>
<dbReference type="InterPro" id="IPR038765">
    <property type="entry name" value="Papain-like_cys_pep_sf"/>
</dbReference>
<dbReference type="GeneID" id="28801738"/>
<dbReference type="Gene3D" id="3.90.1720.10">
    <property type="entry name" value="endopeptidase domain like (from Nostoc punctiforme)"/>
    <property type="match status" value="1"/>
</dbReference>
<sequence length="161" mass="18676">MKMSYIEPGDIIFYRPTGFIGWAISKITKSEYSHVALAIDSYHIIEADKFIKSRISDLSYVESIHKVYRVRDIDKATQFAITTEALTMLGSSYDYSQVFGLFLRIAFRRDKPSLNKANKYICSEIIDTALFRSKVPRRDMKHLGDITPQELFDKYNLVEVK</sequence>
<organism evidence="1 2">
    <name type="scientific">Bacillus phage Eldridge</name>
    <dbReference type="NCBI Taxonomy" id="1776293"/>
    <lineage>
        <taxon>Viruses</taxon>
        <taxon>Duplodnaviria</taxon>
        <taxon>Heunggongvirae</taxon>
        <taxon>Uroviricota</taxon>
        <taxon>Caudoviricetes</taxon>
        <taxon>Herelleviridae</taxon>
        <taxon>Bastillevirinae</taxon>
        <taxon>Eldridgevirus</taxon>
        <taxon>Eldridgevirus eldridge</taxon>
    </lineage>
</organism>
<evidence type="ECO:0000313" key="2">
    <source>
        <dbReference type="Proteomes" id="UP000204502"/>
    </source>
</evidence>